<feature type="domain" description="FAD-binding" evidence="3">
    <location>
        <begin position="5"/>
        <end position="224"/>
    </location>
</feature>
<feature type="domain" description="FAD-binding" evidence="3">
    <location>
        <begin position="295"/>
        <end position="359"/>
    </location>
</feature>
<dbReference type="PRINTS" id="PR00420">
    <property type="entry name" value="RNGMNOXGNASE"/>
</dbReference>
<dbReference type="InterPro" id="IPR050493">
    <property type="entry name" value="FAD-dep_Monooxygenase_BioMet"/>
</dbReference>
<evidence type="ECO:0000256" key="2">
    <source>
        <dbReference type="ARBA" id="ARBA00023033"/>
    </source>
</evidence>
<dbReference type="SUPFAM" id="SSF54373">
    <property type="entry name" value="FAD-linked reductases, C-terminal domain"/>
    <property type="match status" value="1"/>
</dbReference>
<proteinExistence type="predicted"/>
<name>A0ABS6B373_9NOCA</name>
<keyword evidence="5" id="KW-1185">Reference proteome</keyword>
<organism evidence="4 5">
    <name type="scientific">Nocardia albiluteola</name>
    <dbReference type="NCBI Taxonomy" id="2842303"/>
    <lineage>
        <taxon>Bacteria</taxon>
        <taxon>Bacillati</taxon>
        <taxon>Actinomycetota</taxon>
        <taxon>Actinomycetes</taxon>
        <taxon>Mycobacteriales</taxon>
        <taxon>Nocardiaceae</taxon>
        <taxon>Nocardia</taxon>
    </lineage>
</organism>
<dbReference type="SUPFAM" id="SSF51905">
    <property type="entry name" value="FAD/NAD(P)-binding domain"/>
    <property type="match status" value="1"/>
</dbReference>
<dbReference type="RefSeq" id="WP_215919299.1">
    <property type="nucleotide sequence ID" value="NZ_JAHKNI010000007.1"/>
</dbReference>
<dbReference type="PANTHER" id="PTHR13789">
    <property type="entry name" value="MONOOXYGENASE"/>
    <property type="match status" value="1"/>
</dbReference>
<reference evidence="4 5" key="1">
    <citation type="submission" date="2021-06" db="EMBL/GenBank/DDBJ databases">
        <title>Actinomycetes sequencing.</title>
        <authorList>
            <person name="Shan Q."/>
        </authorList>
    </citation>
    <scope>NUCLEOTIDE SEQUENCE [LARGE SCALE GENOMIC DNA]</scope>
    <source>
        <strain evidence="4 5">NEAU-G5</strain>
    </source>
</reference>
<dbReference type="InterPro" id="IPR002938">
    <property type="entry name" value="FAD-bd"/>
</dbReference>
<keyword evidence="1" id="KW-0560">Oxidoreductase</keyword>
<dbReference type="Proteomes" id="UP000733379">
    <property type="component" value="Unassembled WGS sequence"/>
</dbReference>
<dbReference type="GO" id="GO:0004497">
    <property type="term" value="F:monooxygenase activity"/>
    <property type="evidence" value="ECO:0007669"/>
    <property type="project" value="UniProtKB-KW"/>
</dbReference>
<accession>A0ABS6B373</accession>
<dbReference type="InterPro" id="IPR036188">
    <property type="entry name" value="FAD/NAD-bd_sf"/>
</dbReference>
<protein>
    <submittedName>
        <fullName evidence="4">FAD-dependent monooxygenase</fullName>
    </submittedName>
</protein>
<dbReference type="NCBIfam" id="NF005720">
    <property type="entry name" value="PRK07538.1"/>
    <property type="match status" value="1"/>
</dbReference>
<evidence type="ECO:0000313" key="5">
    <source>
        <dbReference type="Proteomes" id="UP000733379"/>
    </source>
</evidence>
<evidence type="ECO:0000256" key="1">
    <source>
        <dbReference type="ARBA" id="ARBA00023002"/>
    </source>
</evidence>
<keyword evidence="2 4" id="KW-0503">Monooxygenase</keyword>
<dbReference type="Gene3D" id="3.50.50.60">
    <property type="entry name" value="FAD/NAD(P)-binding domain"/>
    <property type="match status" value="1"/>
</dbReference>
<evidence type="ECO:0000259" key="3">
    <source>
        <dbReference type="Pfam" id="PF01494"/>
    </source>
</evidence>
<comment type="caution">
    <text evidence="4">The sequence shown here is derived from an EMBL/GenBank/DDBJ whole genome shotgun (WGS) entry which is preliminary data.</text>
</comment>
<dbReference type="Gene3D" id="3.30.9.30">
    <property type="match status" value="1"/>
</dbReference>
<dbReference type="EMBL" id="JAHKNI010000007">
    <property type="protein sequence ID" value="MBU3064230.1"/>
    <property type="molecule type" value="Genomic_DNA"/>
</dbReference>
<evidence type="ECO:0000313" key="4">
    <source>
        <dbReference type="EMBL" id="MBU3064230.1"/>
    </source>
</evidence>
<gene>
    <name evidence="4" type="ORF">KO481_22190</name>
</gene>
<dbReference type="PANTHER" id="PTHR13789:SF268">
    <property type="entry name" value="5-METHYLPHENAZINE-1-CARBOXYLATE 1-MONOOXYGENASE"/>
    <property type="match status" value="1"/>
</dbReference>
<sequence length="392" mass="41346">MNERNVLIAGAGIGGLTAALSLHAAGIDAEVIESARTIAPLGVGINLQPQAVAALTELGLGDRLAAAAVPTAEHVYVDRHGRTLMSEARGAAAGHPAPQYSVHRGELQSMLLTAVRDRLGADAVREGTRLADFTQSDRAVRVTTLDRASGREHTRSAGVLIGAEGLHSVVRAGLHPGQPGLHWSGMRMWRGMVAAAPFLTGRTMLLVNGGDTRMVIYPVTEATAPGDTVLVNWVAIAKVSDPGTIPDDAGVDRAGHARDVLPLLADWSLGSLDVHALIAATPNILEYPMVDRDPLEQWGHGRVTLLGDAAHPMYPVGANGGSQAILDARVLAAELAGSDPVEALARYERRRRPATNSVVLANREMDRRERAGDALTHITESYRDTIDDAASA</sequence>
<dbReference type="Pfam" id="PF01494">
    <property type="entry name" value="FAD_binding_3"/>
    <property type="match status" value="2"/>
</dbReference>